<organism evidence="2 3">
    <name type="scientific">Hermetia illucens</name>
    <name type="common">Black soldier fly</name>
    <dbReference type="NCBI Taxonomy" id="343691"/>
    <lineage>
        <taxon>Eukaryota</taxon>
        <taxon>Metazoa</taxon>
        <taxon>Ecdysozoa</taxon>
        <taxon>Arthropoda</taxon>
        <taxon>Hexapoda</taxon>
        <taxon>Insecta</taxon>
        <taxon>Pterygota</taxon>
        <taxon>Neoptera</taxon>
        <taxon>Endopterygota</taxon>
        <taxon>Diptera</taxon>
        <taxon>Brachycera</taxon>
        <taxon>Stratiomyomorpha</taxon>
        <taxon>Stratiomyidae</taxon>
        <taxon>Hermetiinae</taxon>
        <taxon>Hermetia</taxon>
    </lineage>
</organism>
<evidence type="ECO:0000313" key="2">
    <source>
        <dbReference type="EMBL" id="CAD7078197.1"/>
    </source>
</evidence>
<dbReference type="AlphaFoldDB" id="A0A7R8UCF0"/>
<keyword evidence="3" id="KW-1185">Reference proteome</keyword>
<dbReference type="Proteomes" id="UP000594454">
    <property type="component" value="Chromosome 1"/>
</dbReference>
<feature type="region of interest" description="Disordered" evidence="1">
    <location>
        <begin position="47"/>
        <end position="90"/>
    </location>
</feature>
<accession>A0A7R8UCF0</accession>
<evidence type="ECO:0000256" key="1">
    <source>
        <dbReference type="SAM" id="MobiDB-lite"/>
    </source>
</evidence>
<name>A0A7R8UCF0_HERIL</name>
<feature type="compositionally biased region" description="Polar residues" evidence="1">
    <location>
        <begin position="69"/>
        <end position="86"/>
    </location>
</feature>
<gene>
    <name evidence="2" type="ORF">HERILL_LOCUS1480</name>
</gene>
<evidence type="ECO:0000313" key="3">
    <source>
        <dbReference type="Proteomes" id="UP000594454"/>
    </source>
</evidence>
<dbReference type="EMBL" id="LR899009">
    <property type="protein sequence ID" value="CAD7078197.1"/>
    <property type="molecule type" value="Genomic_DNA"/>
</dbReference>
<protein>
    <submittedName>
        <fullName evidence="2">Uncharacterized protein</fullName>
    </submittedName>
</protein>
<proteinExistence type="predicted"/>
<sequence>MSKSADVDSSSVPLIVTTNEPSFGIGSGDSDGDVGVLLLLGGNTAVPGDRLDGTERTAGGTSLGGAFSRRNSSSQRHAITSLSPGSADSEHGFELGYKAKSCRSFIRQPKLSTEHRNKSVPHSLQVLVK</sequence>
<dbReference type="InParanoid" id="A0A7R8UCF0"/>
<feature type="region of interest" description="Disordered" evidence="1">
    <location>
        <begin position="110"/>
        <end position="129"/>
    </location>
</feature>
<reference evidence="2 3" key="1">
    <citation type="submission" date="2020-11" db="EMBL/GenBank/DDBJ databases">
        <authorList>
            <person name="Wallbank WR R."/>
            <person name="Pardo Diaz C."/>
            <person name="Kozak K."/>
            <person name="Martin S."/>
            <person name="Jiggins C."/>
            <person name="Moest M."/>
            <person name="Warren A I."/>
            <person name="Generalovic N T."/>
            <person name="Byers J.R.P. K."/>
            <person name="Montejo-Kovacevich G."/>
            <person name="Yen C E."/>
        </authorList>
    </citation>
    <scope>NUCLEOTIDE SEQUENCE [LARGE SCALE GENOMIC DNA]</scope>
</reference>